<proteinExistence type="inferred from homology"/>
<organism evidence="9 10">
    <name type="scientific">Ancylobacter oerskovii</name>
    <dbReference type="NCBI Taxonomy" id="459519"/>
    <lineage>
        <taxon>Bacteria</taxon>
        <taxon>Pseudomonadati</taxon>
        <taxon>Pseudomonadota</taxon>
        <taxon>Alphaproteobacteria</taxon>
        <taxon>Hyphomicrobiales</taxon>
        <taxon>Xanthobacteraceae</taxon>
        <taxon>Ancylobacter</taxon>
    </lineage>
</organism>
<dbReference type="PANTHER" id="PTHR30269">
    <property type="entry name" value="TRANSMEMBRANE PROTEIN YFCA"/>
    <property type="match status" value="1"/>
</dbReference>
<sequence length="248" mass="25762">MSFDAALLWAIATALIAGATRGFSGFGGALIFMPLVGAVFSPKLAAPTLLVIDTVLTLPMVLQAMRACIWRQVAPLGLGAVAAVPLGVWLLEEIDPVVLRWAIATLAVALLMLLILGRGWQAPHSLAAKLGIGALSGMLGGAAQLSGPPVVVYWLGTGQNAALVRANLFAFFALTTLASGTAYVSRGLVTAEVLKLSLVLGPTYALGLVAGARGFRLANDRQFRLIAYWVIALSAVASVPLLDPLLRP</sequence>
<feature type="transmembrane region" description="Helical" evidence="8">
    <location>
        <begin position="166"/>
        <end position="184"/>
    </location>
</feature>
<dbReference type="EMBL" id="JBHUHD010000001">
    <property type="protein sequence ID" value="MFD2139183.1"/>
    <property type="molecule type" value="Genomic_DNA"/>
</dbReference>
<keyword evidence="5 8" id="KW-0812">Transmembrane</keyword>
<keyword evidence="10" id="KW-1185">Reference proteome</keyword>
<dbReference type="InterPro" id="IPR052017">
    <property type="entry name" value="TSUP"/>
</dbReference>
<evidence type="ECO:0000313" key="9">
    <source>
        <dbReference type="EMBL" id="MFD2139183.1"/>
    </source>
</evidence>
<evidence type="ECO:0000256" key="6">
    <source>
        <dbReference type="ARBA" id="ARBA00022989"/>
    </source>
</evidence>
<evidence type="ECO:0000256" key="7">
    <source>
        <dbReference type="ARBA" id="ARBA00023136"/>
    </source>
</evidence>
<evidence type="ECO:0000256" key="4">
    <source>
        <dbReference type="ARBA" id="ARBA00022475"/>
    </source>
</evidence>
<dbReference type="Pfam" id="PF01925">
    <property type="entry name" value="TauE"/>
    <property type="match status" value="1"/>
</dbReference>
<evidence type="ECO:0000256" key="8">
    <source>
        <dbReference type="RuleBase" id="RU363041"/>
    </source>
</evidence>
<feature type="transmembrane region" description="Helical" evidence="8">
    <location>
        <begin position="73"/>
        <end position="91"/>
    </location>
</feature>
<dbReference type="Proteomes" id="UP001597299">
    <property type="component" value="Unassembled WGS sequence"/>
</dbReference>
<evidence type="ECO:0000256" key="2">
    <source>
        <dbReference type="ARBA" id="ARBA00009142"/>
    </source>
</evidence>
<comment type="similarity">
    <text evidence="2 8">Belongs to the 4-toluene sulfonate uptake permease (TSUP) (TC 2.A.102) family.</text>
</comment>
<feature type="transmembrane region" description="Helical" evidence="8">
    <location>
        <begin position="226"/>
        <end position="246"/>
    </location>
</feature>
<evidence type="ECO:0000256" key="3">
    <source>
        <dbReference type="ARBA" id="ARBA00022448"/>
    </source>
</evidence>
<comment type="caution">
    <text evidence="9">The sequence shown here is derived from an EMBL/GenBank/DDBJ whole genome shotgun (WGS) entry which is preliminary data.</text>
</comment>
<evidence type="ECO:0000256" key="5">
    <source>
        <dbReference type="ARBA" id="ARBA00022692"/>
    </source>
</evidence>
<dbReference type="PANTHER" id="PTHR30269:SF37">
    <property type="entry name" value="MEMBRANE TRANSPORTER PROTEIN"/>
    <property type="match status" value="1"/>
</dbReference>
<comment type="subcellular location">
    <subcellularLocation>
        <location evidence="1 8">Cell membrane</location>
        <topology evidence="1 8">Multi-pass membrane protein</topology>
    </subcellularLocation>
</comment>
<reference evidence="10" key="1">
    <citation type="journal article" date="2019" name="Int. J. Syst. Evol. Microbiol.">
        <title>The Global Catalogue of Microorganisms (GCM) 10K type strain sequencing project: providing services to taxonomists for standard genome sequencing and annotation.</title>
        <authorList>
            <consortium name="The Broad Institute Genomics Platform"/>
            <consortium name="The Broad Institute Genome Sequencing Center for Infectious Disease"/>
            <person name="Wu L."/>
            <person name="Ma J."/>
        </authorList>
    </citation>
    <scope>NUCLEOTIDE SEQUENCE [LARGE SCALE GENOMIC DNA]</scope>
    <source>
        <strain evidence="10">CCM 7435</strain>
    </source>
</reference>
<keyword evidence="3" id="KW-0813">Transport</keyword>
<gene>
    <name evidence="9" type="ORF">ACFSNC_02090</name>
</gene>
<dbReference type="RefSeq" id="WP_213354434.1">
    <property type="nucleotide sequence ID" value="NZ_JAHBGB010000041.1"/>
</dbReference>
<keyword evidence="7 8" id="KW-0472">Membrane</keyword>
<dbReference type="InterPro" id="IPR002781">
    <property type="entry name" value="TM_pro_TauE-like"/>
</dbReference>
<accession>A0ABW4YSN8</accession>
<evidence type="ECO:0000313" key="10">
    <source>
        <dbReference type="Proteomes" id="UP001597299"/>
    </source>
</evidence>
<feature type="transmembrane region" description="Helical" evidence="8">
    <location>
        <begin position="97"/>
        <end position="116"/>
    </location>
</feature>
<feature type="transmembrane region" description="Helical" evidence="8">
    <location>
        <begin position="128"/>
        <end position="146"/>
    </location>
</feature>
<evidence type="ECO:0000256" key="1">
    <source>
        <dbReference type="ARBA" id="ARBA00004651"/>
    </source>
</evidence>
<protein>
    <recommendedName>
        <fullName evidence="8">Probable membrane transporter protein</fullName>
    </recommendedName>
</protein>
<name>A0ABW4YSN8_9HYPH</name>
<keyword evidence="6 8" id="KW-1133">Transmembrane helix</keyword>
<keyword evidence="4 8" id="KW-1003">Cell membrane</keyword>
<feature type="transmembrane region" description="Helical" evidence="8">
    <location>
        <begin position="196"/>
        <end position="214"/>
    </location>
</feature>